<dbReference type="Gene3D" id="1.20.930.40">
    <property type="entry name" value="Transferrin receptor-like, dimerisation domain"/>
    <property type="match status" value="1"/>
</dbReference>
<keyword evidence="7" id="KW-1185">Reference proteome</keyword>
<feature type="domain" description="Transferrin receptor-like dimerisation" evidence="4">
    <location>
        <begin position="743"/>
        <end position="839"/>
    </location>
</feature>
<dbReference type="Pfam" id="PF04253">
    <property type="entry name" value="TFR_dimer"/>
    <property type="match status" value="1"/>
</dbReference>
<dbReference type="InterPro" id="IPR036757">
    <property type="entry name" value="TFR-like_dimer_dom_sf"/>
</dbReference>
<dbReference type="OrthoDB" id="5841748at2759"/>
<evidence type="ECO:0000259" key="3">
    <source>
        <dbReference type="Pfam" id="PF02225"/>
    </source>
</evidence>
<dbReference type="GO" id="GO:0004180">
    <property type="term" value="F:carboxypeptidase activity"/>
    <property type="evidence" value="ECO:0007669"/>
    <property type="project" value="TreeGrafter"/>
</dbReference>
<evidence type="ECO:0000313" key="7">
    <source>
        <dbReference type="Proteomes" id="UP000218811"/>
    </source>
</evidence>
<gene>
    <name evidence="6" type="ORF">WOLCODRAFT_24334</name>
</gene>
<protein>
    <submittedName>
        <fullName evidence="6">Zn-dependent exopeptidase</fullName>
    </submittedName>
</protein>
<evidence type="ECO:0000256" key="1">
    <source>
        <dbReference type="ARBA" id="ARBA00005634"/>
    </source>
</evidence>
<organism evidence="6 7">
    <name type="scientific">Wolfiporia cocos (strain MD-104)</name>
    <name type="common">Brown rot fungus</name>
    <dbReference type="NCBI Taxonomy" id="742152"/>
    <lineage>
        <taxon>Eukaryota</taxon>
        <taxon>Fungi</taxon>
        <taxon>Dikarya</taxon>
        <taxon>Basidiomycota</taxon>
        <taxon>Agaricomycotina</taxon>
        <taxon>Agaricomycetes</taxon>
        <taxon>Polyporales</taxon>
        <taxon>Phaeolaceae</taxon>
        <taxon>Wolfiporia</taxon>
    </lineage>
</organism>
<dbReference type="Proteomes" id="UP000218811">
    <property type="component" value="Unassembled WGS sequence"/>
</dbReference>
<dbReference type="CDD" id="cd02121">
    <property type="entry name" value="PA_GCPII_like"/>
    <property type="match status" value="1"/>
</dbReference>
<dbReference type="InterPro" id="IPR046450">
    <property type="entry name" value="PA_dom_sf"/>
</dbReference>
<evidence type="ECO:0000259" key="5">
    <source>
        <dbReference type="Pfam" id="PF04389"/>
    </source>
</evidence>
<dbReference type="Gene3D" id="3.40.630.10">
    <property type="entry name" value="Zn peptidases"/>
    <property type="match status" value="1"/>
</dbReference>
<dbReference type="SUPFAM" id="SSF47672">
    <property type="entry name" value="Transferrin receptor-like dimerisation domain"/>
    <property type="match status" value="1"/>
</dbReference>
<dbReference type="PANTHER" id="PTHR10404">
    <property type="entry name" value="N-ACETYLATED-ALPHA-LINKED ACIDIC DIPEPTIDASE"/>
    <property type="match status" value="1"/>
</dbReference>
<dbReference type="InterPro" id="IPR007484">
    <property type="entry name" value="Peptidase_M28"/>
</dbReference>
<dbReference type="InterPro" id="IPR007365">
    <property type="entry name" value="TFR-like_dimer_dom"/>
</dbReference>
<dbReference type="SUPFAM" id="SSF52025">
    <property type="entry name" value="PA domain"/>
    <property type="match status" value="1"/>
</dbReference>
<dbReference type="SUPFAM" id="SSF53187">
    <property type="entry name" value="Zn-dependent exopeptidases"/>
    <property type="match status" value="1"/>
</dbReference>
<feature type="domain" description="Peptidase M28" evidence="5">
    <location>
        <begin position="402"/>
        <end position="611"/>
    </location>
</feature>
<name>A0A2H3JVY8_WOLCO</name>
<dbReference type="Pfam" id="PF04389">
    <property type="entry name" value="Peptidase_M28"/>
    <property type="match status" value="1"/>
</dbReference>
<dbReference type="InterPro" id="IPR003137">
    <property type="entry name" value="PA_domain"/>
</dbReference>
<evidence type="ECO:0000256" key="2">
    <source>
        <dbReference type="SAM" id="MobiDB-lite"/>
    </source>
</evidence>
<dbReference type="CDD" id="cd08022">
    <property type="entry name" value="M28_PSMA_like"/>
    <property type="match status" value="1"/>
</dbReference>
<feature type="compositionally biased region" description="Basic and acidic residues" evidence="2">
    <location>
        <begin position="1"/>
        <end position="10"/>
    </location>
</feature>
<dbReference type="STRING" id="742152.A0A2H3JVY8"/>
<accession>A0A2H3JVY8</accession>
<evidence type="ECO:0000313" key="6">
    <source>
        <dbReference type="EMBL" id="PCH40884.1"/>
    </source>
</evidence>
<dbReference type="InterPro" id="IPR039373">
    <property type="entry name" value="Peptidase_M28B"/>
</dbReference>
<evidence type="ECO:0000259" key="4">
    <source>
        <dbReference type="Pfam" id="PF04253"/>
    </source>
</evidence>
<reference evidence="6 7" key="1">
    <citation type="journal article" date="2012" name="Science">
        <title>The Paleozoic origin of enzymatic lignin decomposition reconstructed from 31 fungal genomes.</title>
        <authorList>
            <person name="Floudas D."/>
            <person name="Binder M."/>
            <person name="Riley R."/>
            <person name="Barry K."/>
            <person name="Blanchette R.A."/>
            <person name="Henrissat B."/>
            <person name="Martinez A.T."/>
            <person name="Otillar R."/>
            <person name="Spatafora J.W."/>
            <person name="Yadav J.S."/>
            <person name="Aerts A."/>
            <person name="Benoit I."/>
            <person name="Boyd A."/>
            <person name="Carlson A."/>
            <person name="Copeland A."/>
            <person name="Coutinho P.M."/>
            <person name="de Vries R.P."/>
            <person name="Ferreira P."/>
            <person name="Findley K."/>
            <person name="Foster B."/>
            <person name="Gaskell J."/>
            <person name="Glotzer D."/>
            <person name="Gorecki P."/>
            <person name="Heitman J."/>
            <person name="Hesse C."/>
            <person name="Hori C."/>
            <person name="Igarashi K."/>
            <person name="Jurgens J.A."/>
            <person name="Kallen N."/>
            <person name="Kersten P."/>
            <person name="Kohler A."/>
            <person name="Kuees U."/>
            <person name="Kumar T.K.A."/>
            <person name="Kuo A."/>
            <person name="LaButti K."/>
            <person name="Larrondo L.F."/>
            <person name="Lindquist E."/>
            <person name="Ling A."/>
            <person name="Lombard V."/>
            <person name="Lucas S."/>
            <person name="Lundell T."/>
            <person name="Martin R."/>
            <person name="McLaughlin D.J."/>
            <person name="Morgenstern I."/>
            <person name="Morin E."/>
            <person name="Murat C."/>
            <person name="Nagy L.G."/>
            <person name="Nolan M."/>
            <person name="Ohm R.A."/>
            <person name="Patyshakuliyeva A."/>
            <person name="Rokas A."/>
            <person name="Ruiz-Duenas F.J."/>
            <person name="Sabat G."/>
            <person name="Salamov A."/>
            <person name="Samejima M."/>
            <person name="Schmutz J."/>
            <person name="Slot J.C."/>
            <person name="St John F."/>
            <person name="Stenlid J."/>
            <person name="Sun H."/>
            <person name="Sun S."/>
            <person name="Syed K."/>
            <person name="Tsang A."/>
            <person name="Wiebenga A."/>
            <person name="Young D."/>
            <person name="Pisabarro A."/>
            <person name="Eastwood D.C."/>
            <person name="Martin F."/>
            <person name="Cullen D."/>
            <person name="Grigoriev I.V."/>
            <person name="Hibbett D.S."/>
        </authorList>
    </citation>
    <scope>NUCLEOTIDE SEQUENCE [LARGE SCALE GENOMIC DNA]</scope>
    <source>
        <strain evidence="6 7">MD-104</strain>
    </source>
</reference>
<dbReference type="Gene3D" id="3.50.30.30">
    <property type="match status" value="1"/>
</dbReference>
<comment type="similarity">
    <text evidence="1">Belongs to the peptidase M28 family. M28B subfamily.</text>
</comment>
<dbReference type="EMBL" id="KB468113">
    <property type="protein sequence ID" value="PCH40884.1"/>
    <property type="molecule type" value="Genomic_DNA"/>
</dbReference>
<dbReference type="FunFam" id="3.40.630.10:FF:000101">
    <property type="entry name" value="N-acetylated alpha-linked acidic dipeptidase like 1"/>
    <property type="match status" value="1"/>
</dbReference>
<sequence length="841" mass="91675">MKGVDVEKGAPHAAIHDGSIGQPTAEDVPTRRQSVVRRVFKLWLRFYAFAALYVLAKRAFVHRDAHSGPDGSWALDTFTHGGVSGLKAEELYLSIPSTDSALAASRAYATHPHLAGSTEDFEDSKVILQLFQEQFGIAAPAEVPVFPAGSAESRAATLAINALAGPTAWIDKYYPVMNTPVSHSLEILGDDGASVWSADLDEDGDPRDPEAAKYRDAVPAWHGLSRDGEAQGQLIYVNYGRKEDYDAVVEAGGDFTGKIVLARYGANFRGLKIQLAQEHGAAGVLIYSDLRDDGSVTAENGYAEYPEGPARNPTSVQRGSVQFISAYPGDPTTPGAPAYENATRTEGANIPRIPSLPISWANAKRLLEEIEGGEKRELTGRASEREVKLANRVDDRVIPIWNTMAAIPGHIRNETVLIGCHRDAWVMGAVDPVSGTVSLHEVIRGFSALLNNGWKPLRNVVIASWDAEEYGLIGSTEWAEDFPEWIQQNVVAYINVDVSVGGSRWGASASPSLAHLIRQAALDVPHPTDPSKTLWDAREDAGPFTGPSDAEFLEVYAAAQLARASDTGISPLGSGSDYTPFLQHLGVASMDQGFGGTPTDAPYHYHSIYDSERWEELYGDPGFHRHVAVAKHMGLTALRIIDAIVVPLNTTQYALELDSYLDKVESIASSLPLATSPNFSGLRSSIASLQAASLTLDVEKAEAERKFREILDKLPKFGKRDDECAMHHHLPEWLKKIIRAIHRRWRHASPVKEFFKAAKRVQRVNAKLSAFERGFISEEGIAEREWYKHLVVAPGKFLGYGATTLPAITEALTLEKNSTLAEIEAARVSVLLDKLSKTIAV</sequence>
<dbReference type="PANTHER" id="PTHR10404:SF46">
    <property type="entry name" value="VACUOLAR PROTEIN SORTING-ASSOCIATED PROTEIN 70"/>
    <property type="match status" value="1"/>
</dbReference>
<proteinExistence type="inferred from homology"/>
<dbReference type="AlphaFoldDB" id="A0A2H3JVY8"/>
<dbReference type="OMA" id="NVVIASW"/>
<feature type="domain" description="PA" evidence="3">
    <location>
        <begin position="231"/>
        <end position="308"/>
    </location>
</feature>
<dbReference type="Pfam" id="PF02225">
    <property type="entry name" value="PA"/>
    <property type="match status" value="1"/>
</dbReference>
<feature type="region of interest" description="Disordered" evidence="2">
    <location>
        <begin position="1"/>
        <end position="28"/>
    </location>
</feature>